<dbReference type="PANTHER" id="PTHR39217:SF1">
    <property type="entry name" value="GLUTATHIONE SYNTHETASE"/>
    <property type="match status" value="1"/>
</dbReference>
<dbReference type="Proteomes" id="UP001500621">
    <property type="component" value="Unassembled WGS sequence"/>
</dbReference>
<dbReference type="PANTHER" id="PTHR39217">
    <property type="match status" value="1"/>
</dbReference>
<evidence type="ECO:0000313" key="2">
    <source>
        <dbReference type="EMBL" id="GAA4673739.1"/>
    </source>
</evidence>
<reference evidence="3" key="1">
    <citation type="journal article" date="2019" name="Int. J. Syst. Evol. Microbiol.">
        <title>The Global Catalogue of Microorganisms (GCM) 10K type strain sequencing project: providing services to taxonomists for standard genome sequencing and annotation.</title>
        <authorList>
            <consortium name="The Broad Institute Genomics Platform"/>
            <consortium name="The Broad Institute Genome Sequencing Center for Infectious Disease"/>
            <person name="Wu L."/>
            <person name="Ma J."/>
        </authorList>
    </citation>
    <scope>NUCLEOTIDE SEQUENCE [LARGE SCALE GENOMIC DNA]</scope>
    <source>
        <strain evidence="3">JCM 18127</strain>
    </source>
</reference>
<proteinExistence type="predicted"/>
<sequence>MSRPLVLLATFALLPDGETGGQLLVDAFAERGAEARWVAWDDPSVDWAAADAVAVRSTWDYHRRLPEFLAWARATGERTRLLNDAAVLAWNADKAYLLELPDLADPIATVPTALLDDEGLVRDLQAAIDRWGTVVVKPRTGASGTGVCVAASTDDQRLDALTPGPWLVQPLVESVRTTGETSVFVMAGSACAQVDKVPAQGTDEIRVHPSHGGSNAAVPLDPARAALAEQVVARMAAHRATELVYARVDLVQWQGEWVLSELEVIEPGLYLDLVPAVAGPFADAVLTTLASS</sequence>
<evidence type="ECO:0000313" key="3">
    <source>
        <dbReference type="Proteomes" id="UP001500621"/>
    </source>
</evidence>
<dbReference type="SUPFAM" id="SSF56059">
    <property type="entry name" value="Glutathione synthetase ATP-binding domain-like"/>
    <property type="match status" value="1"/>
</dbReference>
<keyword evidence="3" id="KW-1185">Reference proteome</keyword>
<protein>
    <recommendedName>
        <fullName evidence="1">Prokaryotic glutathione synthetase ATP-binding domain-containing protein</fullName>
    </recommendedName>
</protein>
<name>A0ABP8VVB9_9ACTN</name>
<dbReference type="InterPro" id="IPR053191">
    <property type="entry name" value="DcsG_Biosynth_Enzyme"/>
</dbReference>
<dbReference type="RefSeq" id="WP_345262969.1">
    <property type="nucleotide sequence ID" value="NZ_BAABIM010000001.1"/>
</dbReference>
<dbReference type="Pfam" id="PF02955">
    <property type="entry name" value="GSH-S_ATP"/>
    <property type="match status" value="1"/>
</dbReference>
<dbReference type="EMBL" id="BAABIM010000001">
    <property type="protein sequence ID" value="GAA4673739.1"/>
    <property type="molecule type" value="Genomic_DNA"/>
</dbReference>
<dbReference type="InterPro" id="IPR004218">
    <property type="entry name" value="GSHS_ATP-bd"/>
</dbReference>
<evidence type="ECO:0000259" key="1">
    <source>
        <dbReference type="Pfam" id="PF02955"/>
    </source>
</evidence>
<accession>A0ABP8VVB9</accession>
<feature type="domain" description="Prokaryotic glutathione synthetase ATP-binding" evidence="1">
    <location>
        <begin position="122"/>
        <end position="251"/>
    </location>
</feature>
<comment type="caution">
    <text evidence="2">The sequence shown here is derived from an EMBL/GenBank/DDBJ whole genome shotgun (WGS) entry which is preliminary data.</text>
</comment>
<organism evidence="2 3">
    <name type="scientific">Nocardioides nanhaiensis</name>
    <dbReference type="NCBI Taxonomy" id="1476871"/>
    <lineage>
        <taxon>Bacteria</taxon>
        <taxon>Bacillati</taxon>
        <taxon>Actinomycetota</taxon>
        <taxon>Actinomycetes</taxon>
        <taxon>Propionibacteriales</taxon>
        <taxon>Nocardioidaceae</taxon>
        <taxon>Nocardioides</taxon>
    </lineage>
</organism>
<gene>
    <name evidence="2" type="ORF">GCM10023226_08520</name>
</gene>